<dbReference type="EMBL" id="JXTB01000044">
    <property type="protein sequence ID" value="PON71535.1"/>
    <property type="molecule type" value="Genomic_DNA"/>
</dbReference>
<dbReference type="Proteomes" id="UP000237105">
    <property type="component" value="Unassembled WGS sequence"/>
</dbReference>
<accession>A0A2P5DE04</accession>
<proteinExistence type="predicted"/>
<dbReference type="AlphaFoldDB" id="A0A2P5DE04"/>
<comment type="caution">
    <text evidence="1">The sequence shown here is derived from an EMBL/GenBank/DDBJ whole genome shotgun (WGS) entry which is preliminary data.</text>
</comment>
<keyword evidence="2" id="KW-1185">Reference proteome</keyword>
<sequence length="41" mass="4284">MGHLGPIILCLDIGAGRAGGGLGRDGVLKEGKEWCMEGIRF</sequence>
<reference evidence="2" key="1">
    <citation type="submission" date="2016-06" db="EMBL/GenBank/DDBJ databases">
        <title>Parallel loss of symbiosis genes in relatives of nitrogen-fixing non-legume Parasponia.</title>
        <authorList>
            <person name="Van Velzen R."/>
            <person name="Holmer R."/>
            <person name="Bu F."/>
            <person name="Rutten L."/>
            <person name="Van Zeijl A."/>
            <person name="Liu W."/>
            <person name="Santuari L."/>
            <person name="Cao Q."/>
            <person name="Sharma T."/>
            <person name="Shen D."/>
            <person name="Roswanjaya Y."/>
            <person name="Wardhani T."/>
            <person name="Kalhor M.S."/>
            <person name="Jansen J."/>
            <person name="Van den Hoogen J."/>
            <person name="Gungor B."/>
            <person name="Hartog M."/>
            <person name="Hontelez J."/>
            <person name="Verver J."/>
            <person name="Yang W.-C."/>
            <person name="Schijlen E."/>
            <person name="Repin R."/>
            <person name="Schilthuizen M."/>
            <person name="Schranz E."/>
            <person name="Heidstra R."/>
            <person name="Miyata K."/>
            <person name="Fedorova E."/>
            <person name="Kohlen W."/>
            <person name="Bisseling T."/>
            <person name="Smit S."/>
            <person name="Geurts R."/>
        </authorList>
    </citation>
    <scope>NUCLEOTIDE SEQUENCE [LARGE SCALE GENOMIC DNA]</scope>
    <source>
        <strain evidence="2">cv. WU1-14</strain>
    </source>
</reference>
<organism evidence="1 2">
    <name type="scientific">Parasponia andersonii</name>
    <name type="common">Sponia andersonii</name>
    <dbReference type="NCBI Taxonomy" id="3476"/>
    <lineage>
        <taxon>Eukaryota</taxon>
        <taxon>Viridiplantae</taxon>
        <taxon>Streptophyta</taxon>
        <taxon>Embryophyta</taxon>
        <taxon>Tracheophyta</taxon>
        <taxon>Spermatophyta</taxon>
        <taxon>Magnoliopsida</taxon>
        <taxon>eudicotyledons</taxon>
        <taxon>Gunneridae</taxon>
        <taxon>Pentapetalae</taxon>
        <taxon>rosids</taxon>
        <taxon>fabids</taxon>
        <taxon>Rosales</taxon>
        <taxon>Cannabaceae</taxon>
        <taxon>Parasponia</taxon>
    </lineage>
</organism>
<evidence type="ECO:0000313" key="1">
    <source>
        <dbReference type="EMBL" id="PON71535.1"/>
    </source>
</evidence>
<gene>
    <name evidence="1" type="ORF">PanWU01x14_073320</name>
</gene>
<evidence type="ECO:0000313" key="2">
    <source>
        <dbReference type="Proteomes" id="UP000237105"/>
    </source>
</evidence>
<name>A0A2P5DE04_PARAD</name>
<protein>
    <submittedName>
        <fullName evidence="1">Uncharacterized protein</fullName>
    </submittedName>
</protein>